<dbReference type="InterPro" id="IPR053238">
    <property type="entry name" value="RING-H2_zinc_finger"/>
</dbReference>
<feature type="transmembrane region" description="Helical" evidence="6">
    <location>
        <begin position="20"/>
        <end position="41"/>
    </location>
</feature>
<dbReference type="InterPro" id="IPR001841">
    <property type="entry name" value="Znf_RING"/>
</dbReference>
<keyword evidence="2 4" id="KW-0863">Zinc-finger</keyword>
<feature type="region of interest" description="Disordered" evidence="5">
    <location>
        <begin position="261"/>
        <end position="353"/>
    </location>
</feature>
<dbReference type="Pfam" id="PF13639">
    <property type="entry name" value="zf-RING_2"/>
    <property type="match status" value="1"/>
</dbReference>
<sequence length="422" mass="46787">MPIAYHLTRTSPRGNNCRSIVTAFSIAVCIRIWITSSIALAQTDKLYGHWLRTYAVIVDSVDEYAYDNGVFGENSTIAIDSNNSTNTNTTSDDGVVDTSSNTGSTRIKTYCAQVNYTTAWNAPVTAISDYPSDCSTSPDGISIGLAFEIRYNPDNPQDFIKQVFFADEIMSLGLMIGIGFVLTLILCYFICKSKPEDLQQHDSFDGYGGGGGGDDEEMGRPRESPEERKERILSKMIFQTVREDLSNITAERMRELATEELAAEETTNPEEQQQEDQATIDNDPKEKPTSIPKSDTTTGEESHGALEERKDSGASKKGEAENQNDDRSTVGSSATSIEHDGNNHDDENHQGNGSLLQMFTSYWRPEGEGEAECCVCLDKYEAGDTICASKNQECTHVYHKDCVMDWLKNHNQCPLCRTDLLR</sequence>
<keyword evidence="6" id="KW-1133">Transmembrane helix</keyword>
<feature type="domain" description="RING-type" evidence="7">
    <location>
        <begin position="373"/>
        <end position="417"/>
    </location>
</feature>
<keyword evidence="9" id="KW-1185">Reference proteome</keyword>
<dbReference type="PANTHER" id="PTHR14155">
    <property type="entry name" value="RING FINGER DOMAIN-CONTAINING"/>
    <property type="match status" value="1"/>
</dbReference>
<evidence type="ECO:0000256" key="5">
    <source>
        <dbReference type="SAM" id="MobiDB-lite"/>
    </source>
</evidence>
<evidence type="ECO:0000256" key="4">
    <source>
        <dbReference type="PROSITE-ProRule" id="PRU00175"/>
    </source>
</evidence>
<feature type="compositionally biased region" description="Basic and acidic residues" evidence="5">
    <location>
        <begin position="337"/>
        <end position="349"/>
    </location>
</feature>
<feature type="compositionally biased region" description="Basic and acidic residues" evidence="5">
    <location>
        <begin position="218"/>
        <end position="231"/>
    </location>
</feature>
<comment type="caution">
    <text evidence="8">The sequence shown here is derived from an EMBL/GenBank/DDBJ whole genome shotgun (WGS) entry which is preliminary data.</text>
</comment>
<keyword evidence="3" id="KW-0862">Zinc</keyword>
<dbReference type="AlphaFoldDB" id="A0AAD2FTE6"/>
<keyword evidence="6" id="KW-0472">Membrane</keyword>
<feature type="region of interest" description="Disordered" evidence="5">
    <location>
        <begin position="200"/>
        <end position="231"/>
    </location>
</feature>
<dbReference type="SUPFAM" id="SSF57850">
    <property type="entry name" value="RING/U-box"/>
    <property type="match status" value="1"/>
</dbReference>
<dbReference type="EMBL" id="CAKOGP040001814">
    <property type="protein sequence ID" value="CAJ1952853.1"/>
    <property type="molecule type" value="Genomic_DNA"/>
</dbReference>
<evidence type="ECO:0000259" key="7">
    <source>
        <dbReference type="PROSITE" id="PS50089"/>
    </source>
</evidence>
<keyword evidence="6" id="KW-0812">Transmembrane</keyword>
<feature type="compositionally biased region" description="Basic and acidic residues" evidence="5">
    <location>
        <begin position="300"/>
        <end position="328"/>
    </location>
</feature>
<evidence type="ECO:0000256" key="3">
    <source>
        <dbReference type="ARBA" id="ARBA00022833"/>
    </source>
</evidence>
<dbReference type="Proteomes" id="UP001295423">
    <property type="component" value="Unassembled WGS sequence"/>
</dbReference>
<evidence type="ECO:0000256" key="1">
    <source>
        <dbReference type="ARBA" id="ARBA00022723"/>
    </source>
</evidence>
<protein>
    <recommendedName>
        <fullName evidence="7">RING-type domain-containing protein</fullName>
    </recommendedName>
</protein>
<dbReference type="Gene3D" id="3.30.40.10">
    <property type="entry name" value="Zinc/RING finger domain, C3HC4 (zinc finger)"/>
    <property type="match status" value="1"/>
</dbReference>
<evidence type="ECO:0000313" key="9">
    <source>
        <dbReference type="Proteomes" id="UP001295423"/>
    </source>
</evidence>
<dbReference type="GO" id="GO:0008270">
    <property type="term" value="F:zinc ion binding"/>
    <property type="evidence" value="ECO:0007669"/>
    <property type="project" value="UniProtKB-KW"/>
</dbReference>
<dbReference type="InterPro" id="IPR013083">
    <property type="entry name" value="Znf_RING/FYVE/PHD"/>
</dbReference>
<evidence type="ECO:0000313" key="8">
    <source>
        <dbReference type="EMBL" id="CAJ1952853.1"/>
    </source>
</evidence>
<feature type="compositionally biased region" description="Low complexity" evidence="5">
    <location>
        <begin position="264"/>
        <end position="277"/>
    </location>
</feature>
<dbReference type="PROSITE" id="PS50089">
    <property type="entry name" value="ZF_RING_2"/>
    <property type="match status" value="1"/>
</dbReference>
<name>A0AAD2FTE6_9STRA</name>
<feature type="transmembrane region" description="Helical" evidence="6">
    <location>
        <begin position="169"/>
        <end position="191"/>
    </location>
</feature>
<keyword evidence="1" id="KW-0479">Metal-binding</keyword>
<proteinExistence type="predicted"/>
<dbReference type="CDD" id="cd16454">
    <property type="entry name" value="RING-H2_PA-TM-RING"/>
    <property type="match status" value="1"/>
</dbReference>
<reference evidence="8" key="1">
    <citation type="submission" date="2023-08" db="EMBL/GenBank/DDBJ databases">
        <authorList>
            <person name="Audoor S."/>
            <person name="Bilcke G."/>
        </authorList>
    </citation>
    <scope>NUCLEOTIDE SEQUENCE</scope>
</reference>
<dbReference type="PANTHER" id="PTHR14155:SF627">
    <property type="entry name" value="OS06G0192800 PROTEIN"/>
    <property type="match status" value="1"/>
</dbReference>
<evidence type="ECO:0000256" key="2">
    <source>
        <dbReference type="ARBA" id="ARBA00022771"/>
    </source>
</evidence>
<organism evidence="8 9">
    <name type="scientific">Cylindrotheca closterium</name>
    <dbReference type="NCBI Taxonomy" id="2856"/>
    <lineage>
        <taxon>Eukaryota</taxon>
        <taxon>Sar</taxon>
        <taxon>Stramenopiles</taxon>
        <taxon>Ochrophyta</taxon>
        <taxon>Bacillariophyta</taxon>
        <taxon>Bacillariophyceae</taxon>
        <taxon>Bacillariophycidae</taxon>
        <taxon>Bacillariales</taxon>
        <taxon>Bacillariaceae</taxon>
        <taxon>Cylindrotheca</taxon>
    </lineage>
</organism>
<gene>
    <name evidence="8" type="ORF">CYCCA115_LOCUS13749</name>
</gene>
<evidence type="ECO:0000256" key="6">
    <source>
        <dbReference type="SAM" id="Phobius"/>
    </source>
</evidence>
<accession>A0AAD2FTE6</accession>
<dbReference type="SMART" id="SM00184">
    <property type="entry name" value="RING"/>
    <property type="match status" value="1"/>
</dbReference>